<feature type="region of interest" description="Disordered" evidence="7">
    <location>
        <begin position="1533"/>
        <end position="1561"/>
    </location>
</feature>
<keyword evidence="6" id="KW-0539">Nucleus</keyword>
<evidence type="ECO:0000256" key="4">
    <source>
        <dbReference type="ARBA" id="ARBA00022490"/>
    </source>
</evidence>
<comment type="subcellular location">
    <subcellularLocation>
        <location evidence="2">Cytoplasm</location>
        <location evidence="2">Cytoskeleton</location>
        <location evidence="2">Spindle</location>
    </subcellularLocation>
    <subcellularLocation>
        <location evidence="1">Nucleus</location>
    </subcellularLocation>
</comment>
<organism evidence="9 10">
    <name type="scientific">Mucuna pruriens</name>
    <name type="common">Velvet bean</name>
    <name type="synonym">Dolichos pruriens</name>
    <dbReference type="NCBI Taxonomy" id="157652"/>
    <lineage>
        <taxon>Eukaryota</taxon>
        <taxon>Viridiplantae</taxon>
        <taxon>Streptophyta</taxon>
        <taxon>Embryophyta</taxon>
        <taxon>Tracheophyta</taxon>
        <taxon>Spermatophyta</taxon>
        <taxon>Magnoliopsida</taxon>
        <taxon>eudicotyledons</taxon>
        <taxon>Gunneridae</taxon>
        <taxon>Pentapetalae</taxon>
        <taxon>rosids</taxon>
        <taxon>fabids</taxon>
        <taxon>Fabales</taxon>
        <taxon>Fabaceae</taxon>
        <taxon>Papilionoideae</taxon>
        <taxon>50 kb inversion clade</taxon>
        <taxon>NPAAA clade</taxon>
        <taxon>indigoferoid/millettioid clade</taxon>
        <taxon>Phaseoleae</taxon>
        <taxon>Mucuna</taxon>
    </lineage>
</organism>
<keyword evidence="5" id="KW-0206">Cytoskeleton</keyword>
<sequence>MYVAHSFAKFDPNLVITFCLSTELNKDDLVSEVLLSQPQFSVPFPGVYSNLDAVSFGVRYPIGLHNEGRALGKDCNAVDGVSILPDCSVNNVVRASSGPPELDSGAVSPQNQIEARASNSHHDPALSLAKLQRSKSRQRALEQRNSAKPPKRLSGEDNNAGVCAGRVTGSAPSTQQAEHVMESDVVKDFHSNIRSCSMEVMETCDFVTKKDNKSNYTGRITGSKSSCQKKFNSLNVAGSSVAKEDGPPPNNLNESLEIVNRPCFSNGSCGVSKANRGEYQCKEAGNSVYDERLTKSRSSSHARCNSELLKLDSTSGSGKGVEICDLMQPSAHAELTDLSKASDCNNGSERNTVKDGKFCLNKQESNVHGMIKLLRSSCPSPGHDLLMTGGSVKSINKSAQSPQPLISQYPEVSVVGSFSSQKDPDFCAVKRNECLSRRGSGEIEKVLKSSRSHFCEQNATFSESARNKSWNVQPTGLDARRLSSSPKYSNLDKEIGRNSAEKENVAALADSGNTRAVTTCANEGSLRPVSCSNLDGGSLLAESVYDETAVDEKVLDDQENIPSAAIPTDNVGHRSAASGGEVDADFDGLVEKDPFCVSPEVGLNVSVLNPPCDFIMSVMPKQLDFDDVEETSMNGICSPDLKEGQQGVSQEEEPLNSLEPVNLLEEETSPVCQSKLNSLGEMPSLQMQEVLIREKGPQMEYCASHFEEGDIARSTTLSAMSPNKEIPMVQNELCILTYSSLNHSSLSQVAGENSSRSLSKEVMPTKFVSVNSKLENGESSAKLADSSSEAVTGNDLYKNTDENVTNFALGFPFSAPIDDVNVGLVQQAPNDISLCQDGDLLQPALLSDGKITGLSTDFQIFRSTTESFTYDVEHSCPQHKRRKIEYETEKFLPTSSNLLEKPRDFIDQRLISRSLSNEEDNPEIALEVQHLPSDQEDDIGHQYISNSTKDEMQYSRECHTVEDSSLKVRKEEKLILDGRDRSENTLLLAVANPSGSSIDSTRRCTIDEEVESWHHQVNCEQENAELLTCIERSTSSKRIYPGGNAKFSDAMSASPGMQCLGLVGTDEALPEFEGFIMQTDNAQSCIAGDQMDLEKMNLPSNSVDYTSLGKSRFIHSPLCNSLTPYKLHNVPELFQSLPNGLLEGLGISSSLPLSDGSPRSLSDCQPNCKDQQTTSVQTLWDRINSNFGSSGKRKSLKLDLPCITEENENVDEIAGTFQSGIDSEGMAGSNKRVPLAEIVDNANPCTSVLQDDILTGGREDLSIKFNLSGTCNKVKNKLDKQDGNRKRFTRKGKEIQNISLGANGIKRTNESVCKRPSRSKLSGKDSMKQGPANNIVSNVSSFIPLVQQKQAAAVVTGKRDIKVKALEAAGAAKRMAEKKENERKMKKEVLRLEREKLELELQRKKKEEERKKKEAQMATKKRQREDEEKKEKEQKRKRVNDTKKQQQEHEKIRAKKEEIEIKCRATVEEGKENNKFMDERENHKNLPVQDKRECSMEKISETQPLVTRNSANDNNGKVMDNLIKATEEELNIRNSLQEQSYDISPYRGSDDEDEDEDDMPNDKFVPSWASKQSLFLIVSSQKMDPETIFPPQSFCNIAEVEYISCLKLRTNCIFFCSSPASEASVTVAEH</sequence>
<proteinExistence type="inferred from homology"/>
<feature type="compositionally biased region" description="Acidic residues" evidence="7">
    <location>
        <begin position="1550"/>
        <end position="1559"/>
    </location>
</feature>
<protein>
    <recommendedName>
        <fullName evidence="8">Inner centromere protein ARK-binding domain-containing protein</fullName>
    </recommendedName>
</protein>
<reference evidence="9" key="1">
    <citation type="submission" date="2018-05" db="EMBL/GenBank/DDBJ databases">
        <title>Draft genome of Mucuna pruriens seed.</title>
        <authorList>
            <person name="Nnadi N.E."/>
            <person name="Vos R."/>
            <person name="Hasami M.H."/>
            <person name="Devisetty U.K."/>
            <person name="Aguiy J.C."/>
        </authorList>
    </citation>
    <scope>NUCLEOTIDE SEQUENCE [LARGE SCALE GENOMIC DNA]</scope>
    <source>
        <strain evidence="9">JCA_2017</strain>
    </source>
</reference>
<gene>
    <name evidence="9" type="ORF">CR513_22948</name>
</gene>
<evidence type="ECO:0000259" key="8">
    <source>
        <dbReference type="Pfam" id="PF03941"/>
    </source>
</evidence>
<dbReference type="InterPro" id="IPR050875">
    <property type="entry name" value="Troponin_I"/>
</dbReference>
<dbReference type="STRING" id="157652.A0A371GVS2"/>
<feature type="compositionally biased region" description="Basic and acidic residues" evidence="7">
    <location>
        <begin position="1405"/>
        <end position="1415"/>
    </location>
</feature>
<feature type="compositionally biased region" description="Basic and acidic residues" evidence="7">
    <location>
        <begin position="1423"/>
        <end position="1453"/>
    </location>
</feature>
<comment type="similarity">
    <text evidence="3">Belongs to the INCENP family.</text>
</comment>
<evidence type="ECO:0000313" key="10">
    <source>
        <dbReference type="Proteomes" id="UP000257109"/>
    </source>
</evidence>
<evidence type="ECO:0000256" key="6">
    <source>
        <dbReference type="ARBA" id="ARBA00023242"/>
    </source>
</evidence>
<dbReference type="PANTHER" id="PTHR13738:SF1">
    <property type="entry name" value="TROPONIN I"/>
    <property type="match status" value="1"/>
</dbReference>
<evidence type="ECO:0000256" key="3">
    <source>
        <dbReference type="ARBA" id="ARBA00010042"/>
    </source>
</evidence>
<feature type="non-terminal residue" evidence="9">
    <location>
        <position position="1"/>
    </location>
</feature>
<dbReference type="OrthoDB" id="681218at2759"/>
<evidence type="ECO:0000256" key="5">
    <source>
        <dbReference type="ARBA" id="ARBA00023212"/>
    </source>
</evidence>
<name>A0A371GVS2_MUCPR</name>
<accession>A0A371GVS2</accession>
<feature type="region of interest" description="Disordered" evidence="7">
    <location>
        <begin position="131"/>
        <end position="162"/>
    </location>
</feature>
<dbReference type="PANTHER" id="PTHR13738">
    <property type="entry name" value="TROPONIN I"/>
    <property type="match status" value="1"/>
</dbReference>
<comment type="caution">
    <text evidence="9">The sequence shown here is derived from an EMBL/GenBank/DDBJ whole genome shotgun (WGS) entry which is preliminary data.</text>
</comment>
<dbReference type="EMBL" id="QJKJ01004317">
    <property type="protein sequence ID" value="RDX94645.1"/>
    <property type="molecule type" value="Genomic_DNA"/>
</dbReference>
<feature type="domain" description="Inner centromere protein ARK-binding" evidence="8">
    <location>
        <begin position="1549"/>
        <end position="1600"/>
    </location>
</feature>
<keyword evidence="10" id="KW-1185">Reference proteome</keyword>
<feature type="region of interest" description="Disordered" evidence="7">
    <location>
        <begin position="1405"/>
        <end position="1453"/>
    </location>
</feature>
<evidence type="ECO:0000256" key="1">
    <source>
        <dbReference type="ARBA" id="ARBA00004123"/>
    </source>
</evidence>
<dbReference type="InterPro" id="IPR005635">
    <property type="entry name" value="Inner_centromere_prot_ARK-bd"/>
</dbReference>
<evidence type="ECO:0000313" key="9">
    <source>
        <dbReference type="EMBL" id="RDX94645.1"/>
    </source>
</evidence>
<feature type="compositionally biased region" description="Polar residues" evidence="7">
    <location>
        <begin position="1533"/>
        <end position="1542"/>
    </location>
</feature>
<dbReference type="GO" id="GO:0005819">
    <property type="term" value="C:spindle"/>
    <property type="evidence" value="ECO:0007669"/>
    <property type="project" value="UniProtKB-SubCell"/>
</dbReference>
<dbReference type="Pfam" id="PF03941">
    <property type="entry name" value="INCENP_ARK-bind"/>
    <property type="match status" value="1"/>
</dbReference>
<evidence type="ECO:0000256" key="7">
    <source>
        <dbReference type="SAM" id="MobiDB-lite"/>
    </source>
</evidence>
<feature type="non-terminal residue" evidence="9">
    <location>
        <position position="1630"/>
    </location>
</feature>
<evidence type="ECO:0000256" key="2">
    <source>
        <dbReference type="ARBA" id="ARBA00004186"/>
    </source>
</evidence>
<keyword evidence="4" id="KW-0963">Cytoplasm</keyword>
<dbReference type="GO" id="GO:0005634">
    <property type="term" value="C:nucleus"/>
    <property type="evidence" value="ECO:0007669"/>
    <property type="project" value="UniProtKB-SubCell"/>
</dbReference>
<dbReference type="Proteomes" id="UP000257109">
    <property type="component" value="Unassembled WGS sequence"/>
</dbReference>